<dbReference type="AlphaFoldDB" id="A0A1X7HHT5"/>
<comment type="subcellular location">
    <subcellularLocation>
        <location evidence="2">Cytoplasm</location>
    </subcellularLocation>
</comment>
<dbReference type="InterPro" id="IPR009242">
    <property type="entry name" value="DUF896"/>
</dbReference>
<evidence type="ECO:0000313" key="3">
    <source>
        <dbReference type="EMBL" id="SMF86438.1"/>
    </source>
</evidence>
<evidence type="ECO:0000313" key="4">
    <source>
        <dbReference type="Proteomes" id="UP000192940"/>
    </source>
</evidence>
<evidence type="ECO:0000256" key="1">
    <source>
        <dbReference type="ARBA" id="ARBA00022490"/>
    </source>
</evidence>
<dbReference type="SUPFAM" id="SSF158221">
    <property type="entry name" value="YnzC-like"/>
    <property type="match status" value="1"/>
</dbReference>
<dbReference type="Proteomes" id="UP000192940">
    <property type="component" value="Chromosome I"/>
</dbReference>
<evidence type="ECO:0000256" key="2">
    <source>
        <dbReference type="HAMAP-Rule" id="MF_01103"/>
    </source>
</evidence>
<dbReference type="HAMAP" id="MF_01103">
    <property type="entry name" value="UPF0291"/>
    <property type="match status" value="1"/>
</dbReference>
<dbReference type="STRING" id="1313296.SAMN05661091_3390"/>
<keyword evidence="4" id="KW-1185">Reference proteome</keyword>
<reference evidence="3 4" key="1">
    <citation type="submission" date="2017-04" db="EMBL/GenBank/DDBJ databases">
        <authorList>
            <person name="Afonso C.L."/>
            <person name="Miller P.J."/>
            <person name="Scott M.A."/>
            <person name="Spackman E."/>
            <person name="Goraichik I."/>
            <person name="Dimitrov K.M."/>
            <person name="Suarez D.L."/>
            <person name="Swayne D.E."/>
        </authorList>
    </citation>
    <scope>NUCLEOTIDE SEQUENCE [LARGE SCALE GENOMIC DNA]</scope>
    <source>
        <strain evidence="3 4">N3/975</strain>
    </source>
</reference>
<dbReference type="RefSeq" id="WP_208914251.1">
    <property type="nucleotide sequence ID" value="NZ_LT840184.1"/>
</dbReference>
<dbReference type="Gene3D" id="1.10.287.540">
    <property type="entry name" value="Helix hairpin bin"/>
    <property type="match status" value="1"/>
</dbReference>
<dbReference type="Pfam" id="PF05979">
    <property type="entry name" value="DUF896"/>
    <property type="match status" value="1"/>
</dbReference>
<name>A0A1X7HHT5_9BACL</name>
<dbReference type="PANTHER" id="PTHR37300">
    <property type="entry name" value="UPF0291 PROTEIN CBO2609/CLC_2481"/>
    <property type="match status" value="1"/>
</dbReference>
<dbReference type="PANTHER" id="PTHR37300:SF1">
    <property type="entry name" value="UPF0291 PROTEIN YNZC"/>
    <property type="match status" value="1"/>
</dbReference>
<dbReference type="GO" id="GO:0005737">
    <property type="term" value="C:cytoplasm"/>
    <property type="evidence" value="ECO:0007669"/>
    <property type="project" value="UniProtKB-SubCell"/>
</dbReference>
<protein>
    <recommendedName>
        <fullName evidence="2">UPF0291 protein SAMN05661091_3390</fullName>
    </recommendedName>
</protein>
<accession>A0A1X7HHT5</accession>
<comment type="similarity">
    <text evidence="2">Belongs to the UPF0291 family.</text>
</comment>
<keyword evidence="1 2" id="KW-0963">Cytoplasm</keyword>
<gene>
    <name evidence="3" type="ORF">SAMN05661091_3390</name>
</gene>
<sequence>MDIDALIERINVLARKNKNEGLTEEEQKERSELREVYLNNLRRNFRQQLDSIEWVDEEKDGPGLKH</sequence>
<dbReference type="EMBL" id="LT840184">
    <property type="protein sequence ID" value="SMF86438.1"/>
    <property type="molecule type" value="Genomic_DNA"/>
</dbReference>
<organism evidence="3 4">
    <name type="scientific">Paenibacillus uliginis N3/975</name>
    <dbReference type="NCBI Taxonomy" id="1313296"/>
    <lineage>
        <taxon>Bacteria</taxon>
        <taxon>Bacillati</taxon>
        <taxon>Bacillota</taxon>
        <taxon>Bacilli</taxon>
        <taxon>Bacillales</taxon>
        <taxon>Paenibacillaceae</taxon>
        <taxon>Paenibacillus</taxon>
    </lineage>
</organism>
<proteinExistence type="inferred from homology"/>